<dbReference type="InterPro" id="IPR003601">
    <property type="entry name" value="Topo_IA_2"/>
</dbReference>
<feature type="domain" description="Topo IA-type catalytic" evidence="11">
    <location>
        <begin position="155"/>
        <end position="603"/>
    </location>
</feature>
<comment type="catalytic activity">
    <reaction evidence="1 8">
        <text>ATP-independent breakage of single-stranded DNA, followed by passage and rejoining.</text>
        <dbReference type="EC" id="5.6.2.1"/>
    </reaction>
</comment>
<dbReference type="Proteomes" id="UP000028721">
    <property type="component" value="Unassembled WGS sequence"/>
</dbReference>
<dbReference type="Gene3D" id="1.10.290.10">
    <property type="entry name" value="Topoisomerase I, domain 4"/>
    <property type="match status" value="1"/>
</dbReference>
<evidence type="ECO:0000256" key="8">
    <source>
        <dbReference type="HAMAP-Rule" id="MF_00953"/>
    </source>
</evidence>
<feature type="site" description="Interaction with DNA" evidence="8">
    <location>
        <position position="185"/>
    </location>
</feature>
<dbReference type="Gene3D" id="2.70.20.10">
    <property type="entry name" value="Topoisomerase I, domain 3"/>
    <property type="match status" value="1"/>
</dbReference>
<keyword evidence="7 8" id="KW-0413">Isomerase</keyword>
<sequence>MRLFIAEKPSLARAIADVLPKPHRARRGFIACGNNDVVTWCVGHLLEQAQPDAYDSRYARWSLADLPIIPEKWQLQPRPSVSKQLNAIKKLLQDADEVVHAGDPDREGQLLVDEVLDYLALTPEKRQSVRRCLINDLNPHAVERAIERLRDNRDFIPLCVSALARSRADWLYGINMTRAYTILGRNAGYDGVLSVGRVQTPVLGLVVRRDEEIENFVSKDFFEVKAHIVTPKEERFVALWQPSESCEPYQDEEGRLLHRPLAEHVLKRIEGQPALVTSYNDKRESDTAPLPFSLSTLQIEASKRFNLSAQQVLDVCQRLYETHKLITYPRSDCRYLPEEHFAGRHSVLNAISVHQPDLYPQPVIDSDRRNRCWDDKKVDAHHAIIPTARASKVNLSQDELNVYGLVARQYLMQFCPDAMFRKCVIELDIAGGKFIAKARFLAEAGWRTLLGSKERDEENEGAPLPVVAKDDELLCERGEVVERQTQPPRPFTDASLLSAMTGIARFVQDKALKKILRATDGLGTEATRAGIIELLFKRAFLYKKGRYIHSSETGRALIHSLPDIAARPDMTANWEATLTQISEKSCRYQDFMQPLVGTLQELIYQAKQSRASMAFRGLPPSPSSGAKKRKKAPVRRGRRVNESQVIDAGDWHTAIFRCSNGPSWRRGCRCAGISGNLGHGEKCCRPACGTTLQPLLYLSESKLF</sequence>
<dbReference type="SMART" id="SM00493">
    <property type="entry name" value="TOPRIM"/>
    <property type="match status" value="1"/>
</dbReference>
<dbReference type="InterPro" id="IPR000380">
    <property type="entry name" value="Topo_IA"/>
</dbReference>
<dbReference type="SUPFAM" id="SSF56712">
    <property type="entry name" value="Prokaryotic type I DNA topoisomerase"/>
    <property type="match status" value="1"/>
</dbReference>
<feature type="site" description="Interaction with DNA" evidence="8">
    <location>
        <position position="170"/>
    </location>
</feature>
<dbReference type="InterPro" id="IPR023406">
    <property type="entry name" value="Topo_IA_AS"/>
</dbReference>
<feature type="site" description="Interaction with DNA" evidence="8">
    <location>
        <position position="330"/>
    </location>
</feature>
<dbReference type="SMART" id="SM00436">
    <property type="entry name" value="TOP1Bc"/>
    <property type="match status" value="1"/>
</dbReference>
<dbReference type="Pfam" id="PF01751">
    <property type="entry name" value="Toprim"/>
    <property type="match status" value="1"/>
</dbReference>
<feature type="binding site" evidence="8">
    <location>
        <position position="103"/>
    </location>
    <ligand>
        <name>Mg(2+)</name>
        <dbReference type="ChEBI" id="CHEBI:18420"/>
        <label>1</label>
        <note>catalytic</note>
    </ligand>
</feature>
<dbReference type="InterPro" id="IPR013826">
    <property type="entry name" value="Topo_IA_cen_sub3"/>
</dbReference>
<dbReference type="NCBIfam" id="NF005829">
    <property type="entry name" value="PRK07726.1"/>
    <property type="match status" value="1"/>
</dbReference>
<reference evidence="12 13" key="1">
    <citation type="submission" date="2014-03" db="EMBL/GenBank/DDBJ databases">
        <title>Draft genome sequence of the Serratia grimesii strain a2.</title>
        <authorList>
            <person name="Toymentseva A."/>
            <person name="Kazakov S."/>
            <person name="Giliazeva A."/>
            <person name="Ismagilova R."/>
            <person name="Shah R."/>
            <person name="Sharipova M."/>
            <person name="Khaitlina S."/>
            <person name="Mardanova A."/>
        </authorList>
    </citation>
    <scope>NUCLEOTIDE SEQUENCE [LARGE SCALE GENOMIC DNA]</scope>
    <source>
        <strain evidence="12 13">A2</strain>
    </source>
</reference>
<feature type="region of interest" description="Disordered" evidence="9">
    <location>
        <begin position="614"/>
        <end position="641"/>
    </location>
</feature>
<dbReference type="PROSITE" id="PS52039">
    <property type="entry name" value="TOPO_IA_2"/>
    <property type="match status" value="1"/>
</dbReference>
<dbReference type="Pfam" id="PF01131">
    <property type="entry name" value="Topoisom_bac"/>
    <property type="match status" value="1"/>
</dbReference>
<evidence type="ECO:0000256" key="6">
    <source>
        <dbReference type="ARBA" id="ARBA00023125"/>
    </source>
</evidence>
<dbReference type="PRINTS" id="PR00417">
    <property type="entry name" value="PRTPISMRASEI"/>
</dbReference>
<dbReference type="EMBL" id="JGVP01000010">
    <property type="protein sequence ID" value="KFB88751.1"/>
    <property type="molecule type" value="Genomic_DNA"/>
</dbReference>
<dbReference type="InterPro" id="IPR013824">
    <property type="entry name" value="Topo_IA_cen_sub1"/>
</dbReference>
<evidence type="ECO:0000259" key="11">
    <source>
        <dbReference type="PROSITE" id="PS52039"/>
    </source>
</evidence>
<evidence type="ECO:0000256" key="9">
    <source>
        <dbReference type="SAM" id="MobiDB-lite"/>
    </source>
</evidence>
<dbReference type="InterPro" id="IPR006171">
    <property type="entry name" value="TOPRIM_dom"/>
</dbReference>
<dbReference type="HAMAP" id="MF_00953">
    <property type="entry name" value="Topoisom_3_prok"/>
    <property type="match status" value="1"/>
</dbReference>
<evidence type="ECO:0000256" key="1">
    <source>
        <dbReference type="ARBA" id="ARBA00000213"/>
    </source>
</evidence>
<feature type="site" description="Interaction with DNA" evidence="8">
    <location>
        <position position="178"/>
    </location>
</feature>
<evidence type="ECO:0000256" key="2">
    <source>
        <dbReference type="ARBA" id="ARBA00009446"/>
    </source>
</evidence>
<dbReference type="Gene3D" id="1.10.460.10">
    <property type="entry name" value="Topoisomerase I, domain 2"/>
    <property type="match status" value="1"/>
</dbReference>
<feature type="domain" description="Toprim" evidence="10">
    <location>
        <begin position="1"/>
        <end position="134"/>
    </location>
</feature>
<dbReference type="PROSITE" id="PS50880">
    <property type="entry name" value="TOPRIM"/>
    <property type="match status" value="1"/>
</dbReference>
<feature type="binding site" evidence="8">
    <location>
        <position position="105"/>
    </location>
    <ligand>
        <name>Mg(2+)</name>
        <dbReference type="ChEBI" id="CHEBI:18420"/>
        <label>2</label>
    </ligand>
</feature>
<keyword evidence="5 8" id="KW-0799">Topoisomerase</keyword>
<feature type="binding site" evidence="8">
    <location>
        <position position="7"/>
    </location>
    <ligand>
        <name>Mg(2+)</name>
        <dbReference type="ChEBI" id="CHEBI:18420"/>
        <label>1</label>
        <note>catalytic</note>
    </ligand>
</feature>
<dbReference type="CDD" id="cd00186">
    <property type="entry name" value="TOP1Ac"/>
    <property type="match status" value="1"/>
</dbReference>
<dbReference type="NCBIfam" id="TIGR01056">
    <property type="entry name" value="topB"/>
    <property type="match status" value="1"/>
</dbReference>
<accession>A0ABR4UAQ2</accession>
<dbReference type="PANTHER" id="PTHR11390:SF21">
    <property type="entry name" value="DNA TOPOISOMERASE 3-ALPHA"/>
    <property type="match status" value="1"/>
</dbReference>
<dbReference type="InterPro" id="IPR034144">
    <property type="entry name" value="TOPRIM_TopoIII"/>
</dbReference>
<dbReference type="InterPro" id="IPR003602">
    <property type="entry name" value="Topo_IA_DNA-bd_dom"/>
</dbReference>
<feature type="compositionally biased region" description="Basic residues" evidence="9">
    <location>
        <begin position="626"/>
        <end position="638"/>
    </location>
</feature>
<dbReference type="InterPro" id="IPR013825">
    <property type="entry name" value="Topo_IA_cen_sub2"/>
</dbReference>
<keyword evidence="3 8" id="KW-0479">Metal-binding</keyword>
<evidence type="ECO:0000259" key="10">
    <source>
        <dbReference type="PROSITE" id="PS50880"/>
    </source>
</evidence>
<comment type="similarity">
    <text evidence="2 8">Belongs to the type IA topoisomerase family.</text>
</comment>
<keyword evidence="6 8" id="KW-0238">DNA-binding</keyword>
<evidence type="ECO:0000313" key="13">
    <source>
        <dbReference type="Proteomes" id="UP000028721"/>
    </source>
</evidence>
<dbReference type="InterPro" id="IPR023405">
    <property type="entry name" value="Topo_IA_core_domain"/>
</dbReference>
<comment type="cofactor">
    <cofactor evidence="8">
        <name>Mg(2+)</name>
        <dbReference type="ChEBI" id="CHEBI:18420"/>
    </cofactor>
    <text evidence="8">Binds two Mg(2+) per subunit.</text>
</comment>
<feature type="region of interest" description="Interaction with DNA" evidence="8">
    <location>
        <begin position="194"/>
        <end position="199"/>
    </location>
</feature>
<name>A0ABR4UAQ2_9GAMM</name>
<protein>
    <recommendedName>
        <fullName evidence="8">DNA topoisomerase 3</fullName>
        <ecNumber evidence="8">5.6.2.1</ecNumber>
    </recommendedName>
    <alternativeName>
        <fullName evidence="8">DNA topoisomerase III</fullName>
    </alternativeName>
</protein>
<keyword evidence="13" id="KW-1185">Reference proteome</keyword>
<dbReference type="InterPro" id="IPR013497">
    <property type="entry name" value="Topo_IA_cen"/>
</dbReference>
<feature type="active site" description="O-(5'-phospho-DNA)-tyrosine intermediate" evidence="8">
    <location>
        <position position="328"/>
    </location>
</feature>
<organism evidence="12 13">
    <name type="scientific">Serratia grimesii</name>
    <dbReference type="NCBI Taxonomy" id="82995"/>
    <lineage>
        <taxon>Bacteria</taxon>
        <taxon>Pseudomonadati</taxon>
        <taxon>Pseudomonadota</taxon>
        <taxon>Gammaproteobacteria</taxon>
        <taxon>Enterobacterales</taxon>
        <taxon>Yersiniaceae</taxon>
        <taxon>Serratia</taxon>
    </lineage>
</organism>
<gene>
    <name evidence="8" type="primary">topB</name>
    <name evidence="12" type="ORF">CR62_02410</name>
</gene>
<dbReference type="EC" id="5.6.2.1" evidence="8"/>
<keyword evidence="4 8" id="KW-0460">Magnesium</keyword>
<evidence type="ECO:0000256" key="5">
    <source>
        <dbReference type="ARBA" id="ARBA00023029"/>
    </source>
</evidence>
<dbReference type="PROSITE" id="PS00396">
    <property type="entry name" value="TOPO_IA_1"/>
    <property type="match status" value="1"/>
</dbReference>
<evidence type="ECO:0000256" key="7">
    <source>
        <dbReference type="ARBA" id="ARBA00023235"/>
    </source>
</evidence>
<feature type="site" description="Interaction with DNA" evidence="8">
    <location>
        <position position="61"/>
    </location>
</feature>
<dbReference type="Gene3D" id="3.40.50.140">
    <property type="match status" value="1"/>
</dbReference>
<comment type="function">
    <text evidence="8">Releases the supercoiling and torsional tension of DNA, which is introduced during the DNA replication and transcription, by transiently cleaving and rejoining one strand of the DNA duplex. Introduces a single-strand break via transesterification at a target site in duplex DNA. The scissile phosphodiester is attacked by the catalytic tyrosine of the enzyme, resulting in the formation of a DNA-(5'-phosphotyrosyl)-enzyme intermediate and the expulsion of a 3'-OH DNA strand. The free DNA strand then undergoes passage around the unbroken strand, thus removing DNA supercoils. Finally, in the religation step, the DNA 3'-OH attacks the covalent intermediate to expel the active-site tyrosine and restore the DNA phosphodiester backbone.</text>
</comment>
<comment type="caution">
    <text evidence="12">The sequence shown here is derived from an EMBL/GenBank/DDBJ whole genome shotgun (WGS) entry which is preliminary data.</text>
</comment>
<feature type="binding site" evidence="8">
    <location>
        <position position="103"/>
    </location>
    <ligand>
        <name>Mg(2+)</name>
        <dbReference type="ChEBI" id="CHEBI:18420"/>
        <label>2</label>
    </ligand>
</feature>
<dbReference type="CDD" id="cd03362">
    <property type="entry name" value="TOPRIM_TopoIA_TopoIII"/>
    <property type="match status" value="1"/>
</dbReference>
<evidence type="ECO:0000256" key="4">
    <source>
        <dbReference type="ARBA" id="ARBA00022842"/>
    </source>
</evidence>
<evidence type="ECO:0000313" key="12">
    <source>
        <dbReference type="EMBL" id="KFB88751.1"/>
    </source>
</evidence>
<dbReference type="PANTHER" id="PTHR11390">
    <property type="entry name" value="PROKARYOTIC DNA TOPOISOMERASE"/>
    <property type="match status" value="1"/>
</dbReference>
<dbReference type="InterPro" id="IPR005738">
    <property type="entry name" value="TopoIII"/>
</dbReference>
<dbReference type="SMART" id="SM00437">
    <property type="entry name" value="TOP1Ac"/>
    <property type="match status" value="1"/>
</dbReference>
<proteinExistence type="inferred from homology"/>
<evidence type="ECO:0000256" key="3">
    <source>
        <dbReference type="ARBA" id="ARBA00022723"/>
    </source>
</evidence>